<keyword evidence="5 6" id="KW-0539">Nucleus</keyword>
<evidence type="ECO:0000256" key="1">
    <source>
        <dbReference type="ARBA" id="ARBA00022517"/>
    </source>
</evidence>
<keyword evidence="1 6" id="KW-0690">Ribosome biogenesis</keyword>
<dbReference type="InterPro" id="IPR015943">
    <property type="entry name" value="WD40/YVTN_repeat-like_dom_sf"/>
</dbReference>
<dbReference type="PRINTS" id="PR00320">
    <property type="entry name" value="GPROTEINBRPT"/>
</dbReference>
<dbReference type="PANTHER" id="PTHR19855:SF11">
    <property type="entry name" value="RIBOSOME BIOGENESIS PROTEIN WDR12"/>
    <property type="match status" value="1"/>
</dbReference>
<evidence type="ECO:0000313" key="9">
    <source>
        <dbReference type="EMBL" id="KAG6420967.1"/>
    </source>
</evidence>
<dbReference type="Pfam" id="PF00400">
    <property type="entry name" value="WD40"/>
    <property type="match status" value="5"/>
</dbReference>
<proteinExistence type="inferred from homology"/>
<evidence type="ECO:0000256" key="2">
    <source>
        <dbReference type="ARBA" id="ARBA00022552"/>
    </source>
</evidence>
<feature type="repeat" description="WD" evidence="7">
    <location>
        <begin position="269"/>
        <end position="309"/>
    </location>
</feature>
<dbReference type="InterPro" id="IPR001680">
    <property type="entry name" value="WD40_rpt"/>
</dbReference>
<dbReference type="GO" id="GO:0000463">
    <property type="term" value="P:maturation of LSU-rRNA from tricistronic rRNA transcript (SSU-rRNA, 5.8S rRNA, LSU-rRNA)"/>
    <property type="evidence" value="ECO:0007669"/>
    <property type="project" value="UniProtKB-UniRule"/>
</dbReference>
<dbReference type="GO" id="GO:0043021">
    <property type="term" value="F:ribonucleoprotein complex binding"/>
    <property type="evidence" value="ECO:0007669"/>
    <property type="project" value="UniProtKB-UniRule"/>
</dbReference>
<dbReference type="HAMAP" id="MF_03029">
    <property type="entry name" value="WDR12"/>
    <property type="match status" value="1"/>
</dbReference>
<dbReference type="GO" id="GO:0030687">
    <property type="term" value="C:preribosome, large subunit precursor"/>
    <property type="evidence" value="ECO:0007669"/>
    <property type="project" value="UniProtKB-UniRule"/>
</dbReference>
<dbReference type="Proteomes" id="UP000298416">
    <property type="component" value="Unassembled WGS sequence"/>
</dbReference>
<dbReference type="InterPro" id="IPR020472">
    <property type="entry name" value="WD40_PAC1"/>
</dbReference>
<accession>A0A8X8XYG1</accession>
<keyword evidence="2 6" id="KW-0698">rRNA processing</keyword>
<dbReference type="SUPFAM" id="SSF50978">
    <property type="entry name" value="WD40 repeat-like"/>
    <property type="match status" value="1"/>
</dbReference>
<comment type="similarity">
    <text evidence="6">Belongs to the WD repeat WDR12/YTM1 family.</text>
</comment>
<evidence type="ECO:0000256" key="7">
    <source>
        <dbReference type="PROSITE-ProRule" id="PRU00221"/>
    </source>
</evidence>
<dbReference type="GO" id="GO:0005654">
    <property type="term" value="C:nucleoplasm"/>
    <property type="evidence" value="ECO:0007669"/>
    <property type="project" value="UniProtKB-SubCell"/>
</dbReference>
<evidence type="ECO:0000256" key="5">
    <source>
        <dbReference type="ARBA" id="ARBA00023242"/>
    </source>
</evidence>
<dbReference type="PROSITE" id="PS00678">
    <property type="entry name" value="WD_REPEATS_1"/>
    <property type="match status" value="1"/>
</dbReference>
<feature type="repeat" description="WD" evidence="7">
    <location>
        <begin position="355"/>
        <end position="397"/>
    </location>
</feature>
<feature type="domain" description="NLE" evidence="8">
    <location>
        <begin position="12"/>
        <end position="79"/>
    </location>
</feature>
<keyword evidence="4" id="KW-0677">Repeat</keyword>
<dbReference type="GO" id="GO:0000466">
    <property type="term" value="P:maturation of 5.8S rRNA from tricistronic rRNA transcript (SSU-rRNA, 5.8S rRNA, LSU-rRNA)"/>
    <property type="evidence" value="ECO:0007669"/>
    <property type="project" value="UniProtKB-UniRule"/>
</dbReference>
<dbReference type="AlphaFoldDB" id="A0A8X8XYG1"/>
<feature type="repeat" description="WD" evidence="7">
    <location>
        <begin position="203"/>
        <end position="244"/>
    </location>
</feature>
<dbReference type="CDD" id="cd00200">
    <property type="entry name" value="WD40"/>
    <property type="match status" value="1"/>
</dbReference>
<organism evidence="9">
    <name type="scientific">Salvia splendens</name>
    <name type="common">Scarlet sage</name>
    <dbReference type="NCBI Taxonomy" id="180675"/>
    <lineage>
        <taxon>Eukaryota</taxon>
        <taxon>Viridiplantae</taxon>
        <taxon>Streptophyta</taxon>
        <taxon>Embryophyta</taxon>
        <taxon>Tracheophyta</taxon>
        <taxon>Spermatophyta</taxon>
        <taxon>Magnoliopsida</taxon>
        <taxon>eudicotyledons</taxon>
        <taxon>Gunneridae</taxon>
        <taxon>Pentapetalae</taxon>
        <taxon>asterids</taxon>
        <taxon>lamiids</taxon>
        <taxon>Lamiales</taxon>
        <taxon>Lamiaceae</taxon>
        <taxon>Nepetoideae</taxon>
        <taxon>Mentheae</taxon>
        <taxon>Salviinae</taxon>
        <taxon>Salvia</taxon>
        <taxon>Salvia subgen. Calosphace</taxon>
        <taxon>core Calosphace</taxon>
    </lineage>
</organism>
<dbReference type="InterPro" id="IPR036322">
    <property type="entry name" value="WD40_repeat_dom_sf"/>
</dbReference>
<dbReference type="PANTHER" id="PTHR19855">
    <property type="entry name" value="WD40 REPEAT PROTEIN 12, 37"/>
    <property type="match status" value="1"/>
</dbReference>
<gene>
    <name evidence="9" type="ORF">SASPL_117513</name>
</gene>
<comment type="subcellular location">
    <subcellularLocation>
        <location evidence="6">Nucleus</location>
        <location evidence="6">Nucleolus</location>
    </subcellularLocation>
    <subcellularLocation>
        <location evidence="6">Nucleus</location>
        <location evidence="6">Nucleoplasm</location>
    </subcellularLocation>
</comment>
<dbReference type="Gene3D" id="2.130.10.10">
    <property type="entry name" value="YVTN repeat-like/Quinoprotein amine dehydrogenase"/>
    <property type="match status" value="1"/>
</dbReference>
<reference evidence="9" key="2">
    <citation type="submission" date="2020-08" db="EMBL/GenBank/DDBJ databases">
        <title>Plant Genome Project.</title>
        <authorList>
            <person name="Zhang R.-G."/>
        </authorList>
    </citation>
    <scope>NUCLEOTIDE SEQUENCE</scope>
    <source>
        <strain evidence="9">Huo1</strain>
        <tissue evidence="9">Leaf</tissue>
    </source>
</reference>
<comment type="function">
    <text evidence="6">Required for maturation of ribosomal RNAs and formation of the large ribosomal subunit.</text>
</comment>
<evidence type="ECO:0000256" key="3">
    <source>
        <dbReference type="ARBA" id="ARBA00022574"/>
    </source>
</evidence>
<dbReference type="EMBL" id="PNBA02000006">
    <property type="protein sequence ID" value="KAG6420967.1"/>
    <property type="molecule type" value="Genomic_DNA"/>
</dbReference>
<dbReference type="GO" id="GO:0005730">
    <property type="term" value="C:nucleolus"/>
    <property type="evidence" value="ECO:0007669"/>
    <property type="project" value="UniProtKB-SubCell"/>
</dbReference>
<sequence>MDIDGDGEARQVQVRFVTKLPQSYRVQQASISIPANLTRFGLSALINNLLLTTSEDWTTEPFDFLIDGELVRMSLEEFLLAKGISAEKVLEIEYIKAVAPRKQEEPSLHDDWVSALDGSSDGYILTGCYDGFGRIWKAGGICTHVLDGHSAPVTSVCNLMPKGDSIVDQVVATGSKDKTLRLWKFGEEDPIDQPKKITSVKILWGHTGAVQSISGKPSGDMVCSGSWDCTINLWNTSANDTDDSVSVKKRKKGGQDEEALSEGEALTTLVGHTQCVSSVVWLQHETIYSGSWDHSIRRWDVETGKDSFNMSCGKAINCLSIGGESSALIAAAGSDPVLRVWDPRKPGTLSPIFQFSSHNSWISSCKWHDKSWYHLVSASFDGKVMLWDLRTAWPLAVIDSHGDKVFLCPFLKWTVHLMRIKNSIIVRPALFPLHPEASNSSLNPKKELYGCTQRSCHDAGLVELATQLVCQGALSGHKSCRVPWLLNDTSFSN</sequence>
<keyword evidence="3 7" id="KW-0853">WD repeat</keyword>
<evidence type="ECO:0000256" key="4">
    <source>
        <dbReference type="ARBA" id="ARBA00022737"/>
    </source>
</evidence>
<reference evidence="9" key="1">
    <citation type="submission" date="2018-01" db="EMBL/GenBank/DDBJ databases">
        <authorList>
            <person name="Mao J.F."/>
        </authorList>
    </citation>
    <scope>NUCLEOTIDE SEQUENCE</scope>
    <source>
        <strain evidence="9">Huo1</strain>
        <tissue evidence="9">Leaf</tissue>
    </source>
</reference>
<dbReference type="PROSITE" id="PS50082">
    <property type="entry name" value="WD_REPEATS_2"/>
    <property type="match status" value="3"/>
</dbReference>
<dbReference type="SMART" id="SM00320">
    <property type="entry name" value="WD40"/>
    <property type="match status" value="6"/>
</dbReference>
<dbReference type="InterPro" id="IPR019775">
    <property type="entry name" value="WD40_repeat_CS"/>
</dbReference>
<dbReference type="Pfam" id="PF08154">
    <property type="entry name" value="NLE"/>
    <property type="match status" value="1"/>
</dbReference>
<dbReference type="PROSITE" id="PS50294">
    <property type="entry name" value="WD_REPEATS_REGION"/>
    <property type="match status" value="3"/>
</dbReference>
<name>A0A8X8XYG1_SALSN</name>
<evidence type="ECO:0000259" key="8">
    <source>
        <dbReference type="Pfam" id="PF08154"/>
    </source>
</evidence>
<evidence type="ECO:0000313" key="10">
    <source>
        <dbReference type="Proteomes" id="UP000298416"/>
    </source>
</evidence>
<evidence type="ECO:0000256" key="6">
    <source>
        <dbReference type="HAMAP-Rule" id="MF_03029"/>
    </source>
</evidence>
<protein>
    <recommendedName>
        <fullName evidence="6">Ribosome biogenesis protein WDR12 homolog</fullName>
    </recommendedName>
</protein>
<comment type="caution">
    <text evidence="9">The sequence shown here is derived from an EMBL/GenBank/DDBJ whole genome shotgun (WGS) entry which is preliminary data.</text>
</comment>
<dbReference type="InterPro" id="IPR012972">
    <property type="entry name" value="NLE"/>
</dbReference>
<keyword evidence="10" id="KW-1185">Reference proteome</keyword>
<dbReference type="InterPro" id="IPR028599">
    <property type="entry name" value="WDR12/Ytm1"/>
</dbReference>